<evidence type="ECO:0000256" key="1">
    <source>
        <dbReference type="ARBA" id="ARBA00009437"/>
    </source>
</evidence>
<dbReference type="PROSITE" id="PS50931">
    <property type="entry name" value="HTH_LYSR"/>
    <property type="match status" value="1"/>
</dbReference>
<keyword evidence="2" id="KW-0805">Transcription regulation</keyword>
<dbReference type="GO" id="GO:0000976">
    <property type="term" value="F:transcription cis-regulatory region binding"/>
    <property type="evidence" value="ECO:0007669"/>
    <property type="project" value="TreeGrafter"/>
</dbReference>
<dbReference type="Gene3D" id="3.40.190.290">
    <property type="match status" value="1"/>
</dbReference>
<protein>
    <submittedName>
        <fullName evidence="6">HTH-type transcriptional regulator YofA</fullName>
    </submittedName>
</protein>
<dbReference type="PANTHER" id="PTHR30126:SF100">
    <property type="entry name" value="LYSR-FAMILY TRANSCRIPTIONAL REGULATOR"/>
    <property type="match status" value="1"/>
</dbReference>
<evidence type="ECO:0000256" key="4">
    <source>
        <dbReference type="ARBA" id="ARBA00023163"/>
    </source>
</evidence>
<dbReference type="Pfam" id="PF00126">
    <property type="entry name" value="HTH_1"/>
    <property type="match status" value="1"/>
</dbReference>
<organism evidence="6">
    <name type="scientific">[Clostridium] nexile</name>
    <dbReference type="NCBI Taxonomy" id="29361"/>
    <lineage>
        <taxon>Bacteria</taxon>
        <taxon>Bacillati</taxon>
        <taxon>Bacillota</taxon>
        <taxon>Clostridia</taxon>
        <taxon>Lachnospirales</taxon>
        <taxon>Lachnospiraceae</taxon>
        <taxon>Tyzzerella</taxon>
    </lineage>
</organism>
<dbReference type="PANTHER" id="PTHR30126">
    <property type="entry name" value="HTH-TYPE TRANSCRIPTIONAL REGULATOR"/>
    <property type="match status" value="1"/>
</dbReference>
<keyword evidence="3" id="KW-0238">DNA-binding</keyword>
<evidence type="ECO:0000259" key="5">
    <source>
        <dbReference type="PROSITE" id="PS50931"/>
    </source>
</evidence>
<dbReference type="SUPFAM" id="SSF46785">
    <property type="entry name" value="Winged helix' DNA-binding domain"/>
    <property type="match status" value="1"/>
</dbReference>
<dbReference type="InterPro" id="IPR036390">
    <property type="entry name" value="WH_DNA-bd_sf"/>
</dbReference>
<dbReference type="PRINTS" id="PR00039">
    <property type="entry name" value="HTHLYSR"/>
</dbReference>
<dbReference type="InterPro" id="IPR005119">
    <property type="entry name" value="LysR_subst-bd"/>
</dbReference>
<evidence type="ECO:0000256" key="3">
    <source>
        <dbReference type="ARBA" id="ARBA00023125"/>
    </source>
</evidence>
<accession>A0A6N2RUU7</accession>
<evidence type="ECO:0000256" key="2">
    <source>
        <dbReference type="ARBA" id="ARBA00023015"/>
    </source>
</evidence>
<dbReference type="GO" id="GO:0003700">
    <property type="term" value="F:DNA-binding transcription factor activity"/>
    <property type="evidence" value="ECO:0007669"/>
    <property type="project" value="InterPro"/>
</dbReference>
<dbReference type="CDD" id="cd05466">
    <property type="entry name" value="PBP2_LTTR_substrate"/>
    <property type="match status" value="1"/>
</dbReference>
<name>A0A6N2RUU7_9FIRM</name>
<dbReference type="Pfam" id="PF03466">
    <property type="entry name" value="LysR_substrate"/>
    <property type="match status" value="1"/>
</dbReference>
<dbReference type="Gene3D" id="1.10.10.10">
    <property type="entry name" value="Winged helix-like DNA-binding domain superfamily/Winged helix DNA-binding domain"/>
    <property type="match status" value="1"/>
</dbReference>
<comment type="similarity">
    <text evidence="1">Belongs to the LysR transcriptional regulatory family.</text>
</comment>
<dbReference type="EMBL" id="CACRTG010000002">
    <property type="protein sequence ID" value="VYS84817.1"/>
    <property type="molecule type" value="Genomic_DNA"/>
</dbReference>
<sequence>MELRNINTFLKVAATQNFSKAAEQLGYSQSAVTIQIRQLEKELGISLFERIGKRVYLTERGAEFTSYANEIMRVTSRASLFAKDKKEVSGTIRIGGVESVCTALLPELLLSFHKQYPKVKTVIKSGTTEKLMEMAKSNAIDFVFTLDRKICSAEWVKAVQKKERILFVTLTEEGTYEKEQMTIQELVEKPFLLTEQGAAYRYELERLLADRDLEIFPILEIGNTETIIHLLKKGMGFSFLPEFTVREELRKKRLSEIQTDIPTVEMYSQLLYCRNKWVTQEMERFIELVKQYEGQETKID</sequence>
<dbReference type="AlphaFoldDB" id="A0A6N2RUU7"/>
<feature type="domain" description="HTH lysR-type" evidence="5">
    <location>
        <begin position="1"/>
        <end position="58"/>
    </location>
</feature>
<dbReference type="InterPro" id="IPR036388">
    <property type="entry name" value="WH-like_DNA-bd_sf"/>
</dbReference>
<reference evidence="6" key="1">
    <citation type="submission" date="2019-11" db="EMBL/GenBank/DDBJ databases">
        <authorList>
            <person name="Feng L."/>
        </authorList>
    </citation>
    <scope>NUCLEOTIDE SEQUENCE</scope>
    <source>
        <strain evidence="6">CnexileLFYP112</strain>
    </source>
</reference>
<evidence type="ECO:0000313" key="6">
    <source>
        <dbReference type="EMBL" id="VYS84817.1"/>
    </source>
</evidence>
<dbReference type="FunFam" id="1.10.10.10:FF:000001">
    <property type="entry name" value="LysR family transcriptional regulator"/>
    <property type="match status" value="1"/>
</dbReference>
<dbReference type="SUPFAM" id="SSF53850">
    <property type="entry name" value="Periplasmic binding protein-like II"/>
    <property type="match status" value="1"/>
</dbReference>
<keyword evidence="4" id="KW-0804">Transcription</keyword>
<proteinExistence type="inferred from homology"/>
<dbReference type="InterPro" id="IPR000847">
    <property type="entry name" value="LysR_HTH_N"/>
</dbReference>
<gene>
    <name evidence="6" type="primary">yofA</name>
    <name evidence="6" type="ORF">CNLFYP112_01025</name>
</gene>